<dbReference type="SMART" id="SM00054">
    <property type="entry name" value="EFh"/>
    <property type="match status" value="3"/>
</dbReference>
<keyword evidence="5" id="KW-0106">Calcium</keyword>
<comment type="caution">
    <text evidence="10">The sequence shown here is derived from an EMBL/GenBank/DDBJ whole genome shotgun (WGS) entry which is preliminary data.</text>
</comment>
<evidence type="ECO:0000256" key="4">
    <source>
        <dbReference type="ARBA" id="ARBA00022737"/>
    </source>
</evidence>
<evidence type="ECO:0000313" key="11">
    <source>
        <dbReference type="Proteomes" id="UP000245956"/>
    </source>
</evidence>
<evidence type="ECO:0000256" key="3">
    <source>
        <dbReference type="ARBA" id="ARBA00022723"/>
    </source>
</evidence>
<dbReference type="Pfam" id="PF13405">
    <property type="entry name" value="EF-hand_6"/>
    <property type="match status" value="1"/>
</dbReference>
<feature type="domain" description="EF-hand" evidence="9">
    <location>
        <begin position="593"/>
        <end position="628"/>
    </location>
</feature>
<evidence type="ECO:0000313" key="10">
    <source>
        <dbReference type="EMBL" id="PWI70500.1"/>
    </source>
</evidence>
<evidence type="ECO:0000256" key="1">
    <source>
        <dbReference type="ARBA" id="ARBA00006049"/>
    </source>
</evidence>
<dbReference type="PROSITE" id="PS50222">
    <property type="entry name" value="EF_HAND_2"/>
    <property type="match status" value="3"/>
</dbReference>
<dbReference type="Pfam" id="PF13499">
    <property type="entry name" value="EF-hand_7"/>
    <property type="match status" value="1"/>
</dbReference>
<dbReference type="PROSITE" id="PS00018">
    <property type="entry name" value="EF_HAND_1"/>
    <property type="match status" value="3"/>
</dbReference>
<feature type="domain" description="EF-hand" evidence="9">
    <location>
        <begin position="509"/>
        <end position="544"/>
    </location>
</feature>
<dbReference type="FunFam" id="1.10.238.10:FF:000009">
    <property type="entry name" value="Visinin-like protein 1"/>
    <property type="match status" value="1"/>
</dbReference>
<feature type="region of interest" description="Disordered" evidence="8">
    <location>
        <begin position="718"/>
        <end position="743"/>
    </location>
</feature>
<dbReference type="InterPro" id="IPR002048">
    <property type="entry name" value="EF_hand_dom"/>
</dbReference>
<keyword evidence="3" id="KW-0479">Metal-binding</keyword>
<keyword evidence="6" id="KW-0449">Lipoprotein</keyword>
<reference evidence="10 11" key="1">
    <citation type="journal article" date="2016" name="Front. Microbiol.">
        <title>Genome and transcriptome sequences reveal the specific parasitism of the nematophagous Purpureocillium lilacinum 36-1.</title>
        <authorList>
            <person name="Xie J."/>
            <person name="Li S."/>
            <person name="Mo C."/>
            <person name="Xiao X."/>
            <person name="Peng D."/>
            <person name="Wang G."/>
            <person name="Xiao Y."/>
        </authorList>
    </citation>
    <scope>NUCLEOTIDE SEQUENCE [LARGE SCALE GENOMIC DNA]</scope>
    <source>
        <strain evidence="10 11">36-1</strain>
    </source>
</reference>
<proteinExistence type="inferred from homology"/>
<evidence type="ECO:0000256" key="6">
    <source>
        <dbReference type="ARBA" id="ARBA00023288"/>
    </source>
</evidence>
<dbReference type="CDD" id="cd00051">
    <property type="entry name" value="EFh"/>
    <property type="match status" value="3"/>
</dbReference>
<organism evidence="10 11">
    <name type="scientific">Purpureocillium lilacinum</name>
    <name type="common">Paecilomyces lilacinus</name>
    <dbReference type="NCBI Taxonomy" id="33203"/>
    <lineage>
        <taxon>Eukaryota</taxon>
        <taxon>Fungi</taxon>
        <taxon>Dikarya</taxon>
        <taxon>Ascomycota</taxon>
        <taxon>Pezizomycotina</taxon>
        <taxon>Sordariomycetes</taxon>
        <taxon>Hypocreomycetidae</taxon>
        <taxon>Hypocreales</taxon>
        <taxon>Ophiocordycipitaceae</taxon>
        <taxon>Purpureocillium</taxon>
    </lineage>
</organism>
<dbReference type="SUPFAM" id="SSF47473">
    <property type="entry name" value="EF-hand"/>
    <property type="match status" value="1"/>
</dbReference>
<keyword evidence="2" id="KW-0519">Myristate</keyword>
<dbReference type="PANTHER" id="PTHR23055">
    <property type="entry name" value="CALCIUM BINDING PROTEINS"/>
    <property type="match status" value="1"/>
</dbReference>
<gene>
    <name evidence="10" type="ORF">PCL_12899</name>
</gene>
<sequence length="1097" mass="120013">MTQRPAFQWLPGARPWRVTTLGIEVVPGHTGKVPSSSIGTGWASNPPAIAVLLEKAPPLSRGRSPMAKDRGRMGVPPDIQARETSRRRVAKVPSSGRGKLWLGTRCVVKCTSTYLSGRDLRSSKQARLRNTARHPSRRTDPSVWYSCSVNCTAWTLLAEALLAPVVTLTCPSHIFDLPQELTQPLCGSAPLVTVHCPPPTTRPPTIPAPTLPPQLSKEPPIRRRRRLSRSLSRSHSAPALGTGHASFASSLVDPLSPPLPRLACRSPCSLPARRSRVHRSSSASPSSRPHRSSTRLPRRRPFCRTLLWASPPAAVAEYEYSAQAPRAPRRLPANPPPTHEPTTPTDADVLAARQFPGPLRQTTPPSSLHKRPLPPATTTTSRQGERPSWVNRESALTLSRALASQVRSWDGAAYGLAWPSTRVNLESRATSRGMRWSLAEALAAPGRHSPHIAISKLSQEQLAELQKSTHFDKKELQQWYKGFLKDCPSGMLSKEEFQKIYRQFFPFGDPSSFADYVFNVFDSDKSGTIDFKEFICALSVTSRGKMEDKLDWAFQLYDIDGDGKISYDEMLQIVEAIYKMVGSMVKLPEDEDTPEKRVKKIFRMMDKDENGSLDMEEFKEGSKRDETIVSALSLYDGLVVSWSAVFNSQRCVVNGRGTGCAGTTDARVRGGSTVAHLQRRTYIPTSNDFVLNNHIASHHSLYAASCAVQSALRQSEPCSTHDTYGPTLRVPLAPRPRSHSRTLPLRRRTMPSHLAARLTAAFGEPVEDPDEETFLLYARPMPSQDLGFVDPRAAVLEVPVRGRDYTIHQSPSVLASSRAGGTTGAVLWRVTPLFASWLAGSDNSPILPLLRPRPSVVELGCGISPLCALALRPLVSSYLLTDQPYVQRLVAQNLAANPPPTSSSSFSSPSHSASHASPPSSHKPSSSSKRAARRGGAGAAAGAEQQQHGDVRFRPLDWETDQVTADLASPHGTSFDAVLACDCVFNYALVAPFVQTCADVCALRASESRVATSSSSSSDDNGRGRHSRPGDAGEAVADPCLCIVAQQLRNDDVFLEWLRAFSDKFHVWRVPEDVLPEGLRPDDGFVVHVGVLKEDHE</sequence>
<protein>
    <recommendedName>
        <fullName evidence="7">Calcium-binding protein NCS-1</fullName>
    </recommendedName>
</protein>
<dbReference type="InterPro" id="IPR028846">
    <property type="entry name" value="Recoverin"/>
</dbReference>
<feature type="compositionally biased region" description="Basic residues" evidence="8">
    <location>
        <begin position="288"/>
        <end position="298"/>
    </location>
</feature>
<feature type="region of interest" description="Disordered" evidence="8">
    <location>
        <begin position="897"/>
        <end position="950"/>
    </location>
</feature>
<accession>A0A2U3E7K7</accession>
<feature type="region of interest" description="Disordered" evidence="8">
    <location>
        <begin position="319"/>
        <end position="392"/>
    </location>
</feature>
<feature type="region of interest" description="Disordered" evidence="8">
    <location>
        <begin position="197"/>
        <end position="244"/>
    </location>
</feature>
<comment type="similarity">
    <text evidence="1">Belongs to the recoverin family.</text>
</comment>
<dbReference type="GO" id="GO:0016020">
    <property type="term" value="C:membrane"/>
    <property type="evidence" value="ECO:0007669"/>
    <property type="project" value="TreeGrafter"/>
</dbReference>
<keyword evidence="4" id="KW-0677">Repeat</keyword>
<evidence type="ECO:0000256" key="7">
    <source>
        <dbReference type="ARBA" id="ARBA00071944"/>
    </source>
</evidence>
<feature type="compositionally biased region" description="Pro residues" evidence="8">
    <location>
        <begin position="197"/>
        <end position="212"/>
    </location>
</feature>
<evidence type="ECO:0000256" key="5">
    <source>
        <dbReference type="ARBA" id="ARBA00022837"/>
    </source>
</evidence>
<feature type="domain" description="EF-hand" evidence="9">
    <location>
        <begin position="545"/>
        <end position="580"/>
    </location>
</feature>
<feature type="region of interest" description="Disordered" evidence="8">
    <location>
        <begin position="1011"/>
        <end position="1033"/>
    </location>
</feature>
<dbReference type="Gene3D" id="1.10.238.10">
    <property type="entry name" value="EF-hand"/>
    <property type="match status" value="1"/>
</dbReference>
<dbReference type="GO" id="GO:0005829">
    <property type="term" value="C:cytosol"/>
    <property type="evidence" value="ECO:0007669"/>
    <property type="project" value="TreeGrafter"/>
</dbReference>
<dbReference type="GO" id="GO:0005509">
    <property type="term" value="F:calcium ion binding"/>
    <property type="evidence" value="ECO:0007669"/>
    <property type="project" value="InterPro"/>
</dbReference>
<dbReference type="InterPro" id="IPR029063">
    <property type="entry name" value="SAM-dependent_MTases_sf"/>
</dbReference>
<feature type="compositionally biased region" description="Basic and acidic residues" evidence="8">
    <location>
        <begin position="1020"/>
        <end position="1031"/>
    </location>
</feature>
<feature type="region of interest" description="Disordered" evidence="8">
    <location>
        <begin position="271"/>
        <end position="298"/>
    </location>
</feature>
<dbReference type="PRINTS" id="PR00450">
    <property type="entry name" value="RECOVERIN"/>
</dbReference>
<dbReference type="Gene3D" id="3.40.50.150">
    <property type="entry name" value="Vaccinia Virus protein VP39"/>
    <property type="match status" value="1"/>
</dbReference>
<evidence type="ECO:0000259" key="9">
    <source>
        <dbReference type="PROSITE" id="PS50222"/>
    </source>
</evidence>
<evidence type="ECO:0000256" key="2">
    <source>
        <dbReference type="ARBA" id="ARBA00022707"/>
    </source>
</evidence>
<dbReference type="PANTHER" id="PTHR23055:SF178">
    <property type="entry name" value="NEUROCALCIN HOMOLOG"/>
    <property type="match status" value="1"/>
</dbReference>
<dbReference type="GO" id="GO:0008047">
    <property type="term" value="F:enzyme activator activity"/>
    <property type="evidence" value="ECO:0007669"/>
    <property type="project" value="UniProtKB-ARBA"/>
</dbReference>
<evidence type="ECO:0000256" key="8">
    <source>
        <dbReference type="SAM" id="MobiDB-lite"/>
    </source>
</evidence>
<dbReference type="AlphaFoldDB" id="A0A2U3E7K7"/>
<dbReference type="InterPro" id="IPR011992">
    <property type="entry name" value="EF-hand-dom_pair"/>
</dbReference>
<dbReference type="EMBL" id="LCWV01000009">
    <property type="protein sequence ID" value="PWI70500.1"/>
    <property type="molecule type" value="Genomic_DNA"/>
</dbReference>
<name>A0A2U3E7K7_PURLI</name>
<dbReference type="InterPro" id="IPR018247">
    <property type="entry name" value="EF_Hand_1_Ca_BS"/>
</dbReference>
<feature type="compositionally biased region" description="Low complexity" evidence="8">
    <location>
        <begin position="902"/>
        <end position="929"/>
    </location>
</feature>
<dbReference type="Proteomes" id="UP000245956">
    <property type="component" value="Unassembled WGS sequence"/>
</dbReference>